<dbReference type="Pfam" id="PF12705">
    <property type="entry name" value="PDDEXK_1"/>
    <property type="match status" value="1"/>
</dbReference>
<proteinExistence type="predicted"/>
<dbReference type="Proteomes" id="UP000652681">
    <property type="component" value="Unassembled WGS sequence"/>
</dbReference>
<keyword evidence="3" id="KW-1185">Reference proteome</keyword>
<feature type="domain" description="PD-(D/E)XK endonuclease-like" evidence="1">
    <location>
        <begin position="650"/>
        <end position="944"/>
    </location>
</feature>
<dbReference type="Gene3D" id="3.90.320.10">
    <property type="match status" value="1"/>
</dbReference>
<reference evidence="2" key="1">
    <citation type="submission" date="2020-09" db="EMBL/GenBank/DDBJ databases">
        <title>Taishania pollutisoli gen. nov., sp. nov., Isolated from Tetrabromobisphenol A-Contaminated Soil.</title>
        <authorList>
            <person name="Chen Q."/>
        </authorList>
    </citation>
    <scope>NUCLEOTIDE SEQUENCE</scope>
    <source>
        <strain evidence="2">CZZ-1</strain>
    </source>
</reference>
<name>A0A8J6P532_9FLAO</name>
<dbReference type="AlphaFoldDB" id="A0A8J6P532"/>
<dbReference type="RefSeq" id="WP_216713691.1">
    <property type="nucleotide sequence ID" value="NZ_JACVEL010000002.1"/>
</dbReference>
<dbReference type="InterPro" id="IPR011604">
    <property type="entry name" value="PDDEXK-like_dom_sf"/>
</dbReference>
<dbReference type="InterPro" id="IPR038726">
    <property type="entry name" value="PDDEXK_AddAB-type"/>
</dbReference>
<sequence>MITFTDKIADYIYSNQLDHKNLTIVLPSERAKKYVAASIFDKYRKPVAAPAMITMDTWIRQHTEKTVIDKTRALVRLFDVQLKTAQKDEDRSFDEFLEWGAILLSDFDELDRYLIEAATIFKDLHNIKELEYWRIDAEEDYKLSDARKRFLEFWDRLPFYYKELNESLGKNGATYMGAAYKELAGNIAVLFRENKNAHFLFAGFNAFSQAEMSIVKQLHQMGRGHVLVDADAFYLNDKNHEAGEFIRKQIKGLGVKELPVVENRLLEKEMRIEVVECAQLTGQVKVASSRLLELPEHEIAQTLVLLADESLIGPFLKNIPKKVGKTNVTLGMPMKGTAVKNWVDILFSIQETKNRFNSSAYYHNDLKRMLNHPFFIACLNADEKELLQKLEETIIQKNWIFIAPKQILLGKKLEKIIEIAGVNWKRNWKIAMHQIRSLNRILFSEFSEENQFERALIHSFDNALIEFQNIVSEGLPEMSLRSFRGLFTQHWSNKGIAYHGNPVDGLQVMGVLETRLLDFKHIICLGLNEGMMPPTNPIQSMFPMDLRRYSGLPVPRDKQGLFAHHFYRLLHACDHLLVTYSGTKESIGSNERSRYLQQIEKELVRRNPKISWEFSYYNIPMEEDRHVDLRSVQKDPQILAKMDELFERSASFSALNKYHKCPLDFYYRYVLEFGEEDVVEEELESSTFGTILHAAFEALYTKHAKYTKEGELNPGGGLPLRVSDIDEMLVKIEPIIRELFTAYFNGDQDAFSFGKNYLSYKMAVDMARQFLKEERTFIAAPNTVIIHSLEKNIKVPIGFTIHGQEKNIRLNGTIDRVDEVNGKIRLVDYKTGSCKDEDVRLKQETNRTKNSELKLNLDVKHIMQLLMYCYIYYRDTNTYPDTAGIFSMIRLKNGLCTMDLLDKTVPEMMEKFPEWLQELFEELYDVDIPFEHKDRGEYSYCTYCG</sequence>
<evidence type="ECO:0000313" key="3">
    <source>
        <dbReference type="Proteomes" id="UP000652681"/>
    </source>
</evidence>
<evidence type="ECO:0000259" key="1">
    <source>
        <dbReference type="Pfam" id="PF12705"/>
    </source>
</evidence>
<dbReference type="Gene3D" id="3.40.50.300">
    <property type="entry name" value="P-loop containing nucleotide triphosphate hydrolases"/>
    <property type="match status" value="1"/>
</dbReference>
<gene>
    <name evidence="2" type="ORF">H9Y05_05280</name>
</gene>
<dbReference type="InterPro" id="IPR027417">
    <property type="entry name" value="P-loop_NTPase"/>
</dbReference>
<accession>A0A8J6P532</accession>
<dbReference type="InterPro" id="IPR011335">
    <property type="entry name" value="Restrct_endonuc-II-like"/>
</dbReference>
<evidence type="ECO:0000313" key="2">
    <source>
        <dbReference type="EMBL" id="MBC9811884.1"/>
    </source>
</evidence>
<dbReference type="SUPFAM" id="SSF52980">
    <property type="entry name" value="Restriction endonuclease-like"/>
    <property type="match status" value="1"/>
</dbReference>
<dbReference type="EMBL" id="JACVEL010000002">
    <property type="protein sequence ID" value="MBC9811884.1"/>
    <property type="molecule type" value="Genomic_DNA"/>
</dbReference>
<organism evidence="2 3">
    <name type="scientific">Taishania pollutisoli</name>
    <dbReference type="NCBI Taxonomy" id="2766479"/>
    <lineage>
        <taxon>Bacteria</taxon>
        <taxon>Pseudomonadati</taxon>
        <taxon>Bacteroidota</taxon>
        <taxon>Flavobacteriia</taxon>
        <taxon>Flavobacteriales</taxon>
        <taxon>Crocinitomicaceae</taxon>
        <taxon>Taishania</taxon>
    </lineage>
</organism>
<protein>
    <submittedName>
        <fullName evidence="2">PD-(D/E)XK nuclease family protein</fullName>
    </submittedName>
</protein>
<comment type="caution">
    <text evidence="2">The sequence shown here is derived from an EMBL/GenBank/DDBJ whole genome shotgun (WGS) entry which is preliminary data.</text>
</comment>
<dbReference type="SUPFAM" id="SSF52540">
    <property type="entry name" value="P-loop containing nucleoside triphosphate hydrolases"/>
    <property type="match status" value="1"/>
</dbReference>